<name>A0ACC1AMF5_9ROSI</name>
<proteinExistence type="predicted"/>
<dbReference type="Proteomes" id="UP001164250">
    <property type="component" value="Chromosome 9"/>
</dbReference>
<organism evidence="1 2">
    <name type="scientific">Pistacia atlantica</name>
    <dbReference type="NCBI Taxonomy" id="434234"/>
    <lineage>
        <taxon>Eukaryota</taxon>
        <taxon>Viridiplantae</taxon>
        <taxon>Streptophyta</taxon>
        <taxon>Embryophyta</taxon>
        <taxon>Tracheophyta</taxon>
        <taxon>Spermatophyta</taxon>
        <taxon>Magnoliopsida</taxon>
        <taxon>eudicotyledons</taxon>
        <taxon>Gunneridae</taxon>
        <taxon>Pentapetalae</taxon>
        <taxon>rosids</taxon>
        <taxon>malvids</taxon>
        <taxon>Sapindales</taxon>
        <taxon>Anacardiaceae</taxon>
        <taxon>Pistacia</taxon>
    </lineage>
</organism>
<comment type="caution">
    <text evidence="1">The sequence shown here is derived from an EMBL/GenBank/DDBJ whole genome shotgun (WGS) entry which is preliminary data.</text>
</comment>
<gene>
    <name evidence="1" type="ORF">Patl1_33218</name>
</gene>
<reference evidence="2" key="1">
    <citation type="journal article" date="2023" name="G3 (Bethesda)">
        <title>Genome assembly and association tests identify interacting loci associated with vigor, precocity, and sex in interspecific pistachio rootstocks.</title>
        <authorList>
            <person name="Palmer W."/>
            <person name="Jacygrad E."/>
            <person name="Sagayaradj S."/>
            <person name="Cavanaugh K."/>
            <person name="Han R."/>
            <person name="Bertier L."/>
            <person name="Beede B."/>
            <person name="Kafkas S."/>
            <person name="Golino D."/>
            <person name="Preece J."/>
            <person name="Michelmore R."/>
        </authorList>
    </citation>
    <scope>NUCLEOTIDE SEQUENCE [LARGE SCALE GENOMIC DNA]</scope>
</reference>
<accession>A0ACC1AMF5</accession>
<dbReference type="EMBL" id="CM047905">
    <property type="protein sequence ID" value="KAJ0087856.1"/>
    <property type="molecule type" value="Genomic_DNA"/>
</dbReference>
<evidence type="ECO:0000313" key="1">
    <source>
        <dbReference type="EMBL" id="KAJ0087856.1"/>
    </source>
</evidence>
<sequence length="105" mass="11459">MEIDLELPSREQEKIENGSSRNEDFMDGVDRIHVLDGDMNSPSTSEPVEEGCMPSASEGVTGGAGIRRQLILSTENMLDLEASESLVPLSIHDLVPRQAAMQAYI</sequence>
<keyword evidence="2" id="KW-1185">Reference proteome</keyword>
<evidence type="ECO:0000313" key="2">
    <source>
        <dbReference type="Proteomes" id="UP001164250"/>
    </source>
</evidence>
<protein>
    <submittedName>
        <fullName evidence="1">Uncharacterized protein</fullName>
    </submittedName>
</protein>